<dbReference type="EMBL" id="SIHI01000001">
    <property type="protein sequence ID" value="TWT57999.1"/>
    <property type="molecule type" value="Genomic_DNA"/>
</dbReference>
<protein>
    <submittedName>
        <fullName evidence="1">Uncharacterized protein</fullName>
    </submittedName>
</protein>
<accession>A0A5C5X5T9</accession>
<keyword evidence="2" id="KW-1185">Reference proteome</keyword>
<comment type="caution">
    <text evidence="1">The sequence shown here is derived from an EMBL/GenBank/DDBJ whole genome shotgun (WGS) entry which is preliminary data.</text>
</comment>
<gene>
    <name evidence="1" type="ORF">KOR42_13670</name>
</gene>
<dbReference type="AlphaFoldDB" id="A0A5C5X5T9"/>
<sequence length="60" mass="6409">MLSPRAAEHSSIQRMINRTNVAAELFDSRACCGPIEIVNREASYDASGGVIPKSSIVSSD</sequence>
<evidence type="ECO:0000313" key="2">
    <source>
        <dbReference type="Proteomes" id="UP000317243"/>
    </source>
</evidence>
<name>A0A5C5X5T9_9PLAN</name>
<organism evidence="1 2">
    <name type="scientific">Thalassoglobus neptunius</name>
    <dbReference type="NCBI Taxonomy" id="1938619"/>
    <lineage>
        <taxon>Bacteria</taxon>
        <taxon>Pseudomonadati</taxon>
        <taxon>Planctomycetota</taxon>
        <taxon>Planctomycetia</taxon>
        <taxon>Planctomycetales</taxon>
        <taxon>Planctomycetaceae</taxon>
        <taxon>Thalassoglobus</taxon>
    </lineage>
</organism>
<dbReference type="Proteomes" id="UP000317243">
    <property type="component" value="Unassembled WGS sequence"/>
</dbReference>
<proteinExistence type="predicted"/>
<evidence type="ECO:0000313" key="1">
    <source>
        <dbReference type="EMBL" id="TWT57999.1"/>
    </source>
</evidence>
<reference evidence="1 2" key="1">
    <citation type="submission" date="2019-02" db="EMBL/GenBank/DDBJ databases">
        <title>Deep-cultivation of Planctomycetes and their phenomic and genomic characterization uncovers novel biology.</title>
        <authorList>
            <person name="Wiegand S."/>
            <person name="Jogler M."/>
            <person name="Boedeker C."/>
            <person name="Pinto D."/>
            <person name="Vollmers J."/>
            <person name="Rivas-Marin E."/>
            <person name="Kohn T."/>
            <person name="Peeters S.H."/>
            <person name="Heuer A."/>
            <person name="Rast P."/>
            <person name="Oberbeckmann S."/>
            <person name="Bunk B."/>
            <person name="Jeske O."/>
            <person name="Meyerdierks A."/>
            <person name="Storesund J.E."/>
            <person name="Kallscheuer N."/>
            <person name="Luecker S."/>
            <person name="Lage O.M."/>
            <person name="Pohl T."/>
            <person name="Merkel B.J."/>
            <person name="Hornburger P."/>
            <person name="Mueller R.-W."/>
            <person name="Bruemmer F."/>
            <person name="Labrenz M."/>
            <person name="Spormann A.M."/>
            <person name="Op Den Camp H."/>
            <person name="Overmann J."/>
            <person name="Amann R."/>
            <person name="Jetten M.S.M."/>
            <person name="Mascher T."/>
            <person name="Medema M.H."/>
            <person name="Devos D.P."/>
            <person name="Kaster A.-K."/>
            <person name="Ovreas L."/>
            <person name="Rohde M."/>
            <person name="Galperin M.Y."/>
            <person name="Jogler C."/>
        </authorList>
    </citation>
    <scope>NUCLEOTIDE SEQUENCE [LARGE SCALE GENOMIC DNA]</scope>
    <source>
        <strain evidence="1 2">KOR42</strain>
    </source>
</reference>